<proteinExistence type="predicted"/>
<name>A0A8T3E5D6_9TELE</name>
<evidence type="ECO:0000313" key="2">
    <source>
        <dbReference type="Proteomes" id="UP000829720"/>
    </source>
</evidence>
<keyword evidence="2" id="KW-1185">Reference proteome</keyword>
<sequence length="98" mass="10775">MKAKTSCVMENRRAALQSRSTCTGQGPLVVLTEPAYQHPGFCHQTLRFLNSSSVSLGIGPCPRLWNRHEILGPDWLCEAIANTGPCSYCCGLQDFMCL</sequence>
<gene>
    <name evidence="1" type="ORF">AGOR_G00027590</name>
</gene>
<accession>A0A8T3E5D6</accession>
<protein>
    <submittedName>
        <fullName evidence="1">Uncharacterized protein</fullName>
    </submittedName>
</protein>
<dbReference type="AlphaFoldDB" id="A0A8T3E5D6"/>
<comment type="caution">
    <text evidence="1">The sequence shown here is derived from an EMBL/GenBank/DDBJ whole genome shotgun (WGS) entry which is preliminary data.</text>
</comment>
<dbReference type="EMBL" id="JAERUA010000002">
    <property type="protein sequence ID" value="KAI1903476.1"/>
    <property type="molecule type" value="Genomic_DNA"/>
</dbReference>
<organism evidence="1 2">
    <name type="scientific">Albula goreensis</name>
    <dbReference type="NCBI Taxonomy" id="1534307"/>
    <lineage>
        <taxon>Eukaryota</taxon>
        <taxon>Metazoa</taxon>
        <taxon>Chordata</taxon>
        <taxon>Craniata</taxon>
        <taxon>Vertebrata</taxon>
        <taxon>Euteleostomi</taxon>
        <taxon>Actinopterygii</taxon>
        <taxon>Neopterygii</taxon>
        <taxon>Teleostei</taxon>
        <taxon>Albuliformes</taxon>
        <taxon>Albulidae</taxon>
        <taxon>Albula</taxon>
    </lineage>
</organism>
<evidence type="ECO:0000313" key="1">
    <source>
        <dbReference type="EMBL" id="KAI1903476.1"/>
    </source>
</evidence>
<dbReference type="Proteomes" id="UP000829720">
    <property type="component" value="Unassembled WGS sequence"/>
</dbReference>
<reference evidence="1" key="1">
    <citation type="submission" date="2021-01" db="EMBL/GenBank/DDBJ databases">
        <authorList>
            <person name="Zahm M."/>
            <person name="Roques C."/>
            <person name="Cabau C."/>
            <person name="Klopp C."/>
            <person name="Donnadieu C."/>
            <person name="Jouanno E."/>
            <person name="Lampietro C."/>
            <person name="Louis A."/>
            <person name="Herpin A."/>
            <person name="Echchiki A."/>
            <person name="Berthelot C."/>
            <person name="Parey E."/>
            <person name="Roest-Crollius H."/>
            <person name="Braasch I."/>
            <person name="Postlethwait J."/>
            <person name="Bobe J."/>
            <person name="Montfort J."/>
            <person name="Bouchez O."/>
            <person name="Begum T."/>
            <person name="Mejri S."/>
            <person name="Adams A."/>
            <person name="Chen W.-J."/>
            <person name="Guiguen Y."/>
        </authorList>
    </citation>
    <scope>NUCLEOTIDE SEQUENCE</scope>
    <source>
        <tissue evidence="1">Blood</tissue>
    </source>
</reference>